<comment type="caution">
    <text evidence="2">The sequence shown here is derived from an EMBL/GenBank/DDBJ whole genome shotgun (WGS) entry which is preliminary data.</text>
</comment>
<accession>A0A4S8JDS5</accession>
<name>A0A4S8JDS5_MUSBA</name>
<dbReference type="Proteomes" id="UP000317650">
    <property type="component" value="Chromosome 7"/>
</dbReference>
<keyword evidence="1" id="KW-0732">Signal</keyword>
<evidence type="ECO:0008006" key="4">
    <source>
        <dbReference type="Google" id="ProtNLM"/>
    </source>
</evidence>
<gene>
    <name evidence="2" type="ORF">C4D60_Mb07t07250</name>
</gene>
<sequence>MFGWQLPQLLLELCFFVSELGILAEDLIALSHGTVEIIEEPAVCRPEMGNLRPQLAELLQLAHARSPRGLSVGYHPPLPPLLGPAQSLLFRPDHAVVWKADFMHQRRAPSLVRGATSKEIAQIHVFAFLR</sequence>
<dbReference type="AlphaFoldDB" id="A0A4S8JDS5"/>
<protein>
    <recommendedName>
        <fullName evidence="4">Secreted protein</fullName>
    </recommendedName>
</protein>
<evidence type="ECO:0000313" key="2">
    <source>
        <dbReference type="EMBL" id="THU59931.1"/>
    </source>
</evidence>
<feature type="chain" id="PRO_5020277889" description="Secreted protein" evidence="1">
    <location>
        <begin position="25"/>
        <end position="130"/>
    </location>
</feature>
<keyword evidence="3" id="KW-1185">Reference proteome</keyword>
<organism evidence="2 3">
    <name type="scientific">Musa balbisiana</name>
    <name type="common">Banana</name>
    <dbReference type="NCBI Taxonomy" id="52838"/>
    <lineage>
        <taxon>Eukaryota</taxon>
        <taxon>Viridiplantae</taxon>
        <taxon>Streptophyta</taxon>
        <taxon>Embryophyta</taxon>
        <taxon>Tracheophyta</taxon>
        <taxon>Spermatophyta</taxon>
        <taxon>Magnoliopsida</taxon>
        <taxon>Liliopsida</taxon>
        <taxon>Zingiberales</taxon>
        <taxon>Musaceae</taxon>
        <taxon>Musa</taxon>
    </lineage>
</organism>
<dbReference type="EMBL" id="PYDT01000005">
    <property type="protein sequence ID" value="THU59931.1"/>
    <property type="molecule type" value="Genomic_DNA"/>
</dbReference>
<evidence type="ECO:0000256" key="1">
    <source>
        <dbReference type="SAM" id="SignalP"/>
    </source>
</evidence>
<proteinExistence type="predicted"/>
<reference evidence="2 3" key="1">
    <citation type="journal article" date="2019" name="Nat. Plants">
        <title>Genome sequencing of Musa balbisiana reveals subgenome evolution and function divergence in polyploid bananas.</title>
        <authorList>
            <person name="Yao X."/>
        </authorList>
    </citation>
    <scope>NUCLEOTIDE SEQUENCE [LARGE SCALE GENOMIC DNA]</scope>
    <source>
        <strain evidence="3">cv. DH-PKW</strain>
        <tissue evidence="2">Leaves</tissue>
    </source>
</reference>
<evidence type="ECO:0000313" key="3">
    <source>
        <dbReference type="Proteomes" id="UP000317650"/>
    </source>
</evidence>
<feature type="signal peptide" evidence="1">
    <location>
        <begin position="1"/>
        <end position="24"/>
    </location>
</feature>